<dbReference type="SUPFAM" id="SSF46785">
    <property type="entry name" value="Winged helix' DNA-binding domain"/>
    <property type="match status" value="1"/>
</dbReference>
<dbReference type="Pfam" id="PF00392">
    <property type="entry name" value="GntR"/>
    <property type="match status" value="1"/>
</dbReference>
<dbReference type="eggNOG" id="COG1167">
    <property type="taxonomic scope" value="Bacteria"/>
</dbReference>
<feature type="compositionally biased region" description="Basic residues" evidence="6">
    <location>
        <begin position="570"/>
        <end position="581"/>
    </location>
</feature>
<evidence type="ECO:0000256" key="2">
    <source>
        <dbReference type="ARBA" id="ARBA00022898"/>
    </source>
</evidence>
<dbReference type="InterPro" id="IPR015424">
    <property type="entry name" value="PyrdxlP-dep_Trfase"/>
</dbReference>
<dbReference type="PROSITE" id="PS50949">
    <property type="entry name" value="HTH_GNTR"/>
    <property type="match status" value="1"/>
</dbReference>
<proteinExistence type="inferred from homology"/>
<accession>S4XVA4</accession>
<protein>
    <recommendedName>
        <fullName evidence="7">HTH gntR-type domain-containing protein</fullName>
    </recommendedName>
</protein>
<evidence type="ECO:0000313" key="8">
    <source>
        <dbReference type="EMBL" id="AGP34508.1"/>
    </source>
</evidence>
<dbReference type="SMART" id="SM00345">
    <property type="entry name" value="HTH_GNTR"/>
    <property type="match status" value="1"/>
</dbReference>
<dbReference type="GO" id="GO:0030170">
    <property type="term" value="F:pyridoxal phosphate binding"/>
    <property type="evidence" value="ECO:0007669"/>
    <property type="project" value="InterPro"/>
</dbReference>
<feature type="region of interest" description="Disordered" evidence="6">
    <location>
        <begin position="508"/>
        <end position="581"/>
    </location>
</feature>
<dbReference type="PRINTS" id="PR00035">
    <property type="entry name" value="HTHGNTR"/>
</dbReference>
<name>S4XVA4_SORCE</name>
<dbReference type="GO" id="GO:0003700">
    <property type="term" value="F:DNA-binding transcription factor activity"/>
    <property type="evidence" value="ECO:0007669"/>
    <property type="project" value="InterPro"/>
</dbReference>
<dbReference type="Proteomes" id="UP000014803">
    <property type="component" value="Chromosome"/>
</dbReference>
<dbReference type="EMBL" id="CP003969">
    <property type="protein sequence ID" value="AGP34508.1"/>
    <property type="molecule type" value="Genomic_DNA"/>
</dbReference>
<dbReference type="Pfam" id="PF00155">
    <property type="entry name" value="Aminotran_1_2"/>
    <property type="match status" value="1"/>
</dbReference>
<dbReference type="PATRIC" id="fig|1254432.3.peg.1851"/>
<feature type="compositionally biased region" description="Basic residues" evidence="6">
    <location>
        <begin position="524"/>
        <end position="558"/>
    </location>
</feature>
<comment type="similarity">
    <text evidence="1">In the C-terminal section; belongs to the class-I pyridoxal-phosphate-dependent aminotransferase family.</text>
</comment>
<dbReference type="Gene3D" id="1.10.10.10">
    <property type="entry name" value="Winged helix-like DNA-binding domain superfamily/Winged helix DNA-binding domain"/>
    <property type="match status" value="1"/>
</dbReference>
<evidence type="ECO:0000256" key="3">
    <source>
        <dbReference type="ARBA" id="ARBA00023015"/>
    </source>
</evidence>
<dbReference type="InterPro" id="IPR036388">
    <property type="entry name" value="WH-like_DNA-bd_sf"/>
</dbReference>
<sequence length="581" mass="61697">MVPAPHSSHAPHAFLRLERGAPATLAAQLVEQLRRAVLEGVLQPDHLLPSSRELARELGVSRNTVAAAYEALAADGTILVRARRAPVVAHVPVRAGGQSAARAQPAAAPPRLSRSARRLAAVVPPDRLDALLGGRPRSRPFGVGLPDLELLPWRIFERCLARRLRSMSAEGALHHDPRGALLLRRAVLHHAAVARGVRATVDQVFITEGSQGALDLCCRALLDPGDAAWVEESGPLALRAAVRMAGARPIAIPVDDEGLRVHVGARRAPRARVAFVSPASAFPSGARLTLPRRIELLSWAGGAGAVVVEIDYEGELRFDGSPLPSLLGLDVEGVNDRVIHVGSFSRSLFPGLRLGFMIVPPALVRAVAQVRAASTRSPPYLLQAALADFIDEGHFARHLRKLKQATRRRRDFLLAELGRVLPAAVRVRAPAGGSVLTLDLPEGSDDVAIVRALAARGVDAMPLSRGAAGRARASRAPGLILGFGAHAEPALGEAARALAAVVGEAIGAGGRRGGEGGGPERLSGRRRRRGGCRCSRRTRSRRATGWRARPPRGCRRGRAAGSPGAARRALDRRRSRGCRSR</sequence>
<dbReference type="InterPro" id="IPR015421">
    <property type="entry name" value="PyrdxlP-dep_Trfase_major"/>
</dbReference>
<dbReference type="KEGG" id="scu:SCE1572_08315"/>
<evidence type="ECO:0000313" key="9">
    <source>
        <dbReference type="Proteomes" id="UP000014803"/>
    </source>
</evidence>
<organism evidence="8 9">
    <name type="scientific">Sorangium cellulosum So0157-2</name>
    <dbReference type="NCBI Taxonomy" id="1254432"/>
    <lineage>
        <taxon>Bacteria</taxon>
        <taxon>Pseudomonadati</taxon>
        <taxon>Myxococcota</taxon>
        <taxon>Polyangia</taxon>
        <taxon>Polyangiales</taxon>
        <taxon>Polyangiaceae</taxon>
        <taxon>Sorangium</taxon>
    </lineage>
</organism>
<feature type="domain" description="HTH gntR-type" evidence="7">
    <location>
        <begin position="23"/>
        <end position="91"/>
    </location>
</feature>
<dbReference type="PANTHER" id="PTHR46577">
    <property type="entry name" value="HTH-TYPE TRANSCRIPTIONAL REGULATORY PROTEIN GABR"/>
    <property type="match status" value="1"/>
</dbReference>
<evidence type="ECO:0000256" key="1">
    <source>
        <dbReference type="ARBA" id="ARBA00005384"/>
    </source>
</evidence>
<keyword evidence="5" id="KW-0804">Transcription</keyword>
<evidence type="ECO:0000256" key="6">
    <source>
        <dbReference type="SAM" id="MobiDB-lite"/>
    </source>
</evidence>
<keyword evidence="2" id="KW-0663">Pyridoxal phosphate</keyword>
<dbReference type="PANTHER" id="PTHR46577:SF1">
    <property type="entry name" value="HTH-TYPE TRANSCRIPTIONAL REGULATORY PROTEIN GABR"/>
    <property type="match status" value="1"/>
</dbReference>
<reference evidence="8 9" key="1">
    <citation type="journal article" date="2013" name="Sci. Rep.">
        <title>Extraordinary expansion of a Sorangium cellulosum genome from an alkaline milieu.</title>
        <authorList>
            <person name="Han K."/>
            <person name="Li Z.F."/>
            <person name="Peng R."/>
            <person name="Zhu L.P."/>
            <person name="Zhou T."/>
            <person name="Wang L.G."/>
            <person name="Li S.G."/>
            <person name="Zhang X.B."/>
            <person name="Hu W."/>
            <person name="Wu Z.H."/>
            <person name="Qin N."/>
            <person name="Li Y.Z."/>
        </authorList>
    </citation>
    <scope>NUCLEOTIDE SEQUENCE [LARGE SCALE GENOMIC DNA]</scope>
    <source>
        <strain evidence="8 9">So0157-2</strain>
    </source>
</reference>
<dbReference type="STRING" id="1254432.SCE1572_08315"/>
<evidence type="ECO:0000256" key="5">
    <source>
        <dbReference type="ARBA" id="ARBA00023163"/>
    </source>
</evidence>
<gene>
    <name evidence="8" type="ORF">SCE1572_08315</name>
</gene>
<dbReference type="InterPro" id="IPR000524">
    <property type="entry name" value="Tscrpt_reg_HTH_GntR"/>
</dbReference>
<dbReference type="Gene3D" id="3.40.640.10">
    <property type="entry name" value="Type I PLP-dependent aspartate aminotransferase-like (Major domain)"/>
    <property type="match status" value="1"/>
</dbReference>
<evidence type="ECO:0000256" key="4">
    <source>
        <dbReference type="ARBA" id="ARBA00023125"/>
    </source>
</evidence>
<dbReference type="InterPro" id="IPR036390">
    <property type="entry name" value="WH_DNA-bd_sf"/>
</dbReference>
<dbReference type="AlphaFoldDB" id="S4XVA4"/>
<dbReference type="InterPro" id="IPR004839">
    <property type="entry name" value="Aminotransferase_I/II_large"/>
</dbReference>
<dbReference type="GO" id="GO:0003677">
    <property type="term" value="F:DNA binding"/>
    <property type="evidence" value="ECO:0007669"/>
    <property type="project" value="UniProtKB-KW"/>
</dbReference>
<keyword evidence="3" id="KW-0805">Transcription regulation</keyword>
<evidence type="ECO:0000259" key="7">
    <source>
        <dbReference type="PROSITE" id="PS50949"/>
    </source>
</evidence>
<keyword evidence="4" id="KW-0238">DNA-binding</keyword>
<dbReference type="HOGENOM" id="CLU_017584_0_1_7"/>
<dbReference type="CDD" id="cd00609">
    <property type="entry name" value="AAT_like"/>
    <property type="match status" value="1"/>
</dbReference>
<dbReference type="InterPro" id="IPR051446">
    <property type="entry name" value="HTH_trans_reg/aminotransferase"/>
</dbReference>
<dbReference type="SUPFAM" id="SSF53383">
    <property type="entry name" value="PLP-dependent transferases"/>
    <property type="match status" value="1"/>
</dbReference>
<feature type="compositionally biased region" description="Gly residues" evidence="6">
    <location>
        <begin position="508"/>
        <end position="519"/>
    </location>
</feature>